<keyword evidence="2" id="KW-1185">Reference proteome</keyword>
<proteinExistence type="predicted"/>
<dbReference type="Proteomes" id="UP001159363">
    <property type="component" value="Chromosome 10"/>
</dbReference>
<evidence type="ECO:0000313" key="2">
    <source>
        <dbReference type="Proteomes" id="UP001159363"/>
    </source>
</evidence>
<reference evidence="1 2" key="1">
    <citation type="submission" date="2023-02" db="EMBL/GenBank/DDBJ databases">
        <title>LHISI_Scaffold_Assembly.</title>
        <authorList>
            <person name="Stuart O.P."/>
            <person name="Cleave R."/>
            <person name="Magrath M.J.L."/>
            <person name="Mikheyev A.S."/>
        </authorList>
    </citation>
    <scope>NUCLEOTIDE SEQUENCE [LARGE SCALE GENOMIC DNA]</scope>
    <source>
        <strain evidence="1">Daus_M_001</strain>
        <tissue evidence="1">Leg muscle</tissue>
    </source>
</reference>
<name>A0ABQ9GK05_9NEOP</name>
<evidence type="ECO:0000313" key="1">
    <source>
        <dbReference type="EMBL" id="KAJ8872344.1"/>
    </source>
</evidence>
<comment type="caution">
    <text evidence="1">The sequence shown here is derived from an EMBL/GenBank/DDBJ whole genome shotgun (WGS) entry which is preliminary data.</text>
</comment>
<organism evidence="1 2">
    <name type="scientific">Dryococelus australis</name>
    <dbReference type="NCBI Taxonomy" id="614101"/>
    <lineage>
        <taxon>Eukaryota</taxon>
        <taxon>Metazoa</taxon>
        <taxon>Ecdysozoa</taxon>
        <taxon>Arthropoda</taxon>
        <taxon>Hexapoda</taxon>
        <taxon>Insecta</taxon>
        <taxon>Pterygota</taxon>
        <taxon>Neoptera</taxon>
        <taxon>Polyneoptera</taxon>
        <taxon>Phasmatodea</taxon>
        <taxon>Verophasmatodea</taxon>
        <taxon>Anareolatae</taxon>
        <taxon>Phasmatidae</taxon>
        <taxon>Eurycanthinae</taxon>
        <taxon>Dryococelus</taxon>
    </lineage>
</organism>
<accession>A0ABQ9GK05</accession>
<dbReference type="EMBL" id="JARBHB010000011">
    <property type="protein sequence ID" value="KAJ8872344.1"/>
    <property type="molecule type" value="Genomic_DNA"/>
</dbReference>
<protein>
    <submittedName>
        <fullName evidence="1">Uncharacterized protein</fullName>
    </submittedName>
</protein>
<gene>
    <name evidence="1" type="ORF">PR048_025948</name>
</gene>
<sequence length="133" mass="15111">MDPHDRIKLVPEGGGTSRKYSGPDIIEVVRTVQEDHVSVYKAAMEKGISWSSLKRYVTENPDMNSVMGLKKLGHPFALELEMEQKVFNYVIIMQELGFGLAVEQVKVISFDVTEASGHGHFFNKQTRRVSKKW</sequence>